<keyword evidence="3" id="KW-1133">Transmembrane helix</keyword>
<feature type="domain" description="CBS" evidence="4">
    <location>
        <begin position="174"/>
        <end position="233"/>
    </location>
</feature>
<dbReference type="PANTHER" id="PTHR43080">
    <property type="entry name" value="CBS DOMAIN-CONTAINING PROTEIN CBSX3, MITOCHONDRIAL"/>
    <property type="match status" value="1"/>
</dbReference>
<keyword evidence="1 2" id="KW-0129">CBS domain</keyword>
<dbReference type="EMBL" id="BMPO01000001">
    <property type="protein sequence ID" value="GGJ78683.1"/>
    <property type="molecule type" value="Genomic_DNA"/>
</dbReference>
<dbReference type="Pfam" id="PF00571">
    <property type="entry name" value="CBS"/>
    <property type="match status" value="2"/>
</dbReference>
<dbReference type="Gene3D" id="3.10.580.10">
    <property type="entry name" value="CBS-domain"/>
    <property type="match status" value="1"/>
</dbReference>
<dbReference type="SMART" id="SM00116">
    <property type="entry name" value="CBS"/>
    <property type="match status" value="2"/>
</dbReference>
<keyword evidence="3" id="KW-0812">Transmembrane</keyword>
<sequence>MTAVLGGEPIAHLGYAFALIPVGLSCVSIVLIALTFNRLLKRNYPSPVLDGSARTTSDIRPEERVGIRSEDVRAALVDRHLQLNISEKDLEGLLFETEKKVYRRRFGGMRCEDIMSRDVITLDVGASAGAALSLMATHGLDSLPVVENGAFKGVLAASRLYELAGKPDMPLDEYLHSVAPVYPDRFIEDLMTPLAEAHGHRLPVVDADGQLIGMVSQTDLVAALFRTSLERPSA</sequence>
<dbReference type="CDD" id="cd02205">
    <property type="entry name" value="CBS_pair_SF"/>
    <property type="match status" value="1"/>
</dbReference>
<keyword evidence="6" id="KW-1185">Reference proteome</keyword>
<evidence type="ECO:0000256" key="3">
    <source>
        <dbReference type="SAM" id="Phobius"/>
    </source>
</evidence>
<protein>
    <recommendedName>
        <fullName evidence="4">CBS domain-containing protein</fullName>
    </recommendedName>
</protein>
<evidence type="ECO:0000313" key="6">
    <source>
        <dbReference type="Proteomes" id="UP000635983"/>
    </source>
</evidence>
<dbReference type="InterPro" id="IPR051257">
    <property type="entry name" value="Diverse_CBS-Domain"/>
</dbReference>
<dbReference type="PANTHER" id="PTHR43080:SF2">
    <property type="entry name" value="CBS DOMAIN-CONTAINING PROTEIN"/>
    <property type="match status" value="1"/>
</dbReference>
<feature type="transmembrane region" description="Helical" evidence="3">
    <location>
        <begin position="12"/>
        <end position="36"/>
    </location>
</feature>
<evidence type="ECO:0000256" key="1">
    <source>
        <dbReference type="ARBA" id="ARBA00023122"/>
    </source>
</evidence>
<dbReference type="Proteomes" id="UP000635983">
    <property type="component" value="Unassembled WGS sequence"/>
</dbReference>
<dbReference type="Gene3D" id="3.90.1280.20">
    <property type="match status" value="1"/>
</dbReference>
<dbReference type="SUPFAM" id="SSF54631">
    <property type="entry name" value="CBS-domain pair"/>
    <property type="match status" value="1"/>
</dbReference>
<reference evidence="5" key="1">
    <citation type="journal article" date="2014" name="Int. J. Syst. Evol. Microbiol.">
        <title>Complete genome sequence of Corynebacterium casei LMG S-19264T (=DSM 44701T), isolated from a smear-ripened cheese.</title>
        <authorList>
            <consortium name="US DOE Joint Genome Institute (JGI-PGF)"/>
            <person name="Walter F."/>
            <person name="Albersmeier A."/>
            <person name="Kalinowski J."/>
            <person name="Ruckert C."/>
        </authorList>
    </citation>
    <scope>NUCLEOTIDE SEQUENCE</scope>
    <source>
        <strain evidence="5">JCM 30078</strain>
    </source>
</reference>
<dbReference type="InterPro" id="IPR000644">
    <property type="entry name" value="CBS_dom"/>
</dbReference>
<feature type="domain" description="CBS" evidence="4">
    <location>
        <begin position="115"/>
        <end position="171"/>
    </location>
</feature>
<reference evidence="5" key="2">
    <citation type="submission" date="2020-09" db="EMBL/GenBank/DDBJ databases">
        <authorList>
            <person name="Sun Q."/>
            <person name="Ohkuma M."/>
        </authorList>
    </citation>
    <scope>NUCLEOTIDE SEQUENCE</scope>
    <source>
        <strain evidence="5">JCM 30078</strain>
    </source>
</reference>
<proteinExistence type="predicted"/>
<organism evidence="5 6">
    <name type="scientific">Pseudomonas matsuisoli</name>
    <dbReference type="NCBI Taxonomy" id="1515666"/>
    <lineage>
        <taxon>Bacteria</taxon>
        <taxon>Pseudomonadati</taxon>
        <taxon>Pseudomonadota</taxon>
        <taxon>Gammaproteobacteria</taxon>
        <taxon>Pseudomonadales</taxon>
        <taxon>Pseudomonadaceae</taxon>
        <taxon>Pseudomonas</taxon>
    </lineage>
</organism>
<evidence type="ECO:0000313" key="5">
    <source>
        <dbReference type="EMBL" id="GGJ78683.1"/>
    </source>
</evidence>
<evidence type="ECO:0000259" key="4">
    <source>
        <dbReference type="PROSITE" id="PS51371"/>
    </source>
</evidence>
<keyword evidence="3" id="KW-0472">Membrane</keyword>
<dbReference type="PROSITE" id="PS51371">
    <property type="entry name" value="CBS"/>
    <property type="match status" value="2"/>
</dbReference>
<gene>
    <name evidence="5" type="ORF">GCM10009304_00750</name>
</gene>
<dbReference type="AlphaFoldDB" id="A0A917PH93"/>
<comment type="caution">
    <text evidence="5">The sequence shown here is derived from an EMBL/GenBank/DDBJ whole genome shotgun (WGS) entry which is preliminary data.</text>
</comment>
<name>A0A917PH93_9PSED</name>
<evidence type="ECO:0000256" key="2">
    <source>
        <dbReference type="PROSITE-ProRule" id="PRU00703"/>
    </source>
</evidence>
<accession>A0A917PH93</accession>
<dbReference type="InterPro" id="IPR046342">
    <property type="entry name" value="CBS_dom_sf"/>
</dbReference>